<dbReference type="EMBL" id="JAURUE010000002">
    <property type="protein sequence ID" value="MDP9614497.1"/>
    <property type="molecule type" value="Genomic_DNA"/>
</dbReference>
<keyword evidence="3" id="KW-1185">Reference proteome</keyword>
<accession>A0ABT9L462</accession>
<gene>
    <name evidence="2" type="ORF">JOF35_006835</name>
</gene>
<sequence length="32" mass="3316">MGGRIGEVVSKPSASASVADELQQRDDEGGLR</sequence>
<comment type="caution">
    <text evidence="2">The sequence shown here is derived from an EMBL/GenBank/DDBJ whole genome shotgun (WGS) entry which is preliminary data.</text>
</comment>
<proteinExistence type="predicted"/>
<reference evidence="2 3" key="1">
    <citation type="submission" date="2023-07" db="EMBL/GenBank/DDBJ databases">
        <title>Sequencing the genomes of 1000 actinobacteria strains.</title>
        <authorList>
            <person name="Klenk H.-P."/>
        </authorList>
    </citation>
    <scope>NUCLEOTIDE SEQUENCE [LARGE SCALE GENOMIC DNA]</scope>
    <source>
        <strain evidence="2 3">DSM 41600</strain>
    </source>
</reference>
<feature type="compositionally biased region" description="Low complexity" evidence="1">
    <location>
        <begin position="8"/>
        <end position="19"/>
    </location>
</feature>
<organism evidence="2 3">
    <name type="scientific">Streptomyces demainii</name>
    <dbReference type="NCBI Taxonomy" id="588122"/>
    <lineage>
        <taxon>Bacteria</taxon>
        <taxon>Bacillati</taxon>
        <taxon>Actinomycetota</taxon>
        <taxon>Actinomycetes</taxon>
        <taxon>Kitasatosporales</taxon>
        <taxon>Streptomycetaceae</taxon>
        <taxon>Streptomyces</taxon>
    </lineage>
</organism>
<dbReference type="Proteomes" id="UP001234880">
    <property type="component" value="Unassembled WGS sequence"/>
</dbReference>
<feature type="compositionally biased region" description="Basic and acidic residues" evidence="1">
    <location>
        <begin position="22"/>
        <end position="32"/>
    </location>
</feature>
<evidence type="ECO:0000313" key="3">
    <source>
        <dbReference type="Proteomes" id="UP001234880"/>
    </source>
</evidence>
<evidence type="ECO:0000313" key="2">
    <source>
        <dbReference type="EMBL" id="MDP9614497.1"/>
    </source>
</evidence>
<feature type="region of interest" description="Disordered" evidence="1">
    <location>
        <begin position="1"/>
        <end position="32"/>
    </location>
</feature>
<evidence type="ECO:0000256" key="1">
    <source>
        <dbReference type="SAM" id="MobiDB-lite"/>
    </source>
</evidence>
<name>A0ABT9L462_9ACTN</name>
<protein>
    <submittedName>
        <fullName evidence="2">Uncharacterized protein</fullName>
    </submittedName>
</protein>